<dbReference type="Proteomes" id="UP001499854">
    <property type="component" value="Unassembled WGS sequence"/>
</dbReference>
<evidence type="ECO:0008006" key="5">
    <source>
        <dbReference type="Google" id="ProtNLM"/>
    </source>
</evidence>
<name>A0ABN2R9Q4_9ACTN</name>
<evidence type="ECO:0000313" key="4">
    <source>
        <dbReference type="Proteomes" id="UP001499854"/>
    </source>
</evidence>
<feature type="region of interest" description="Disordered" evidence="1">
    <location>
        <begin position="1"/>
        <end position="29"/>
    </location>
</feature>
<dbReference type="EMBL" id="BAAAQM010000011">
    <property type="protein sequence ID" value="GAA1965585.1"/>
    <property type="molecule type" value="Genomic_DNA"/>
</dbReference>
<keyword evidence="2" id="KW-0472">Membrane</keyword>
<dbReference type="RefSeq" id="WP_344657035.1">
    <property type="nucleotide sequence ID" value="NZ_BAAAQM010000011.1"/>
</dbReference>
<accession>A0ABN2R9Q4</accession>
<evidence type="ECO:0000256" key="1">
    <source>
        <dbReference type="SAM" id="MobiDB-lite"/>
    </source>
</evidence>
<organism evidence="3 4">
    <name type="scientific">Catenulispora subtropica</name>
    <dbReference type="NCBI Taxonomy" id="450798"/>
    <lineage>
        <taxon>Bacteria</taxon>
        <taxon>Bacillati</taxon>
        <taxon>Actinomycetota</taxon>
        <taxon>Actinomycetes</taxon>
        <taxon>Catenulisporales</taxon>
        <taxon>Catenulisporaceae</taxon>
        <taxon>Catenulispora</taxon>
    </lineage>
</organism>
<sequence length="238" mass="25429">MASTKRTANRRDENARRKIERLRAETRRRQRRHRFGVIGGLCAFVLGAAALTAAFWPTDEAGPSAAPAPSQNGSAPTVLAPAQAQKGDPVDGIQSGSMEQLAFHIHAHLSIYVDGQARAVPYGIGVIPPFQMAADDTGNPFVEGGKGIYWLHTHDSTGIIHMEAPAQVSFTLGEFFDMWGQPLTAGQVGPAHGPLTVFVNGEARTGDPRAIPLTAHDVIQLDVGTAVPFQSYTFPQGL</sequence>
<evidence type="ECO:0000256" key="2">
    <source>
        <dbReference type="SAM" id="Phobius"/>
    </source>
</evidence>
<comment type="caution">
    <text evidence="3">The sequence shown here is derived from an EMBL/GenBank/DDBJ whole genome shotgun (WGS) entry which is preliminary data.</text>
</comment>
<keyword evidence="2" id="KW-0812">Transmembrane</keyword>
<feature type="compositionally biased region" description="Basic and acidic residues" evidence="1">
    <location>
        <begin position="9"/>
        <end position="27"/>
    </location>
</feature>
<keyword evidence="2" id="KW-1133">Transmembrane helix</keyword>
<evidence type="ECO:0000313" key="3">
    <source>
        <dbReference type="EMBL" id="GAA1965585.1"/>
    </source>
</evidence>
<reference evidence="3 4" key="1">
    <citation type="journal article" date="2019" name="Int. J. Syst. Evol. Microbiol.">
        <title>The Global Catalogue of Microorganisms (GCM) 10K type strain sequencing project: providing services to taxonomists for standard genome sequencing and annotation.</title>
        <authorList>
            <consortium name="The Broad Institute Genomics Platform"/>
            <consortium name="The Broad Institute Genome Sequencing Center for Infectious Disease"/>
            <person name="Wu L."/>
            <person name="Ma J."/>
        </authorList>
    </citation>
    <scope>NUCLEOTIDE SEQUENCE [LARGE SCALE GENOMIC DNA]</scope>
    <source>
        <strain evidence="3 4">JCM 16013</strain>
    </source>
</reference>
<keyword evidence="4" id="KW-1185">Reference proteome</keyword>
<feature type="transmembrane region" description="Helical" evidence="2">
    <location>
        <begin position="35"/>
        <end position="56"/>
    </location>
</feature>
<proteinExistence type="predicted"/>
<gene>
    <name evidence="3" type="ORF">GCM10009838_23910</name>
</gene>
<protein>
    <recommendedName>
        <fullName evidence="5">DUF4115 domain-containing protein</fullName>
    </recommendedName>
</protein>